<dbReference type="GO" id="GO:0016740">
    <property type="term" value="F:transferase activity"/>
    <property type="evidence" value="ECO:0007669"/>
    <property type="project" value="InterPro"/>
</dbReference>
<name>A0A1F7Y3Y5_9BACT</name>
<evidence type="ECO:0000259" key="2">
    <source>
        <dbReference type="Pfam" id="PF11847"/>
    </source>
</evidence>
<dbReference type="AlphaFoldDB" id="A0A1F7Y3Y5"/>
<feature type="transmembrane region" description="Helical" evidence="1">
    <location>
        <begin position="217"/>
        <end position="237"/>
    </location>
</feature>
<evidence type="ECO:0000256" key="1">
    <source>
        <dbReference type="SAM" id="Phobius"/>
    </source>
</evidence>
<feature type="transmembrane region" description="Helical" evidence="1">
    <location>
        <begin position="90"/>
        <end position="111"/>
    </location>
</feature>
<keyword evidence="1" id="KW-0472">Membrane</keyword>
<protein>
    <recommendedName>
        <fullName evidence="2">Alpha-(1-&gt;3)-arabinofuranosyltransferase N-terminal GT-C domain-containing protein</fullName>
    </recommendedName>
</protein>
<accession>A0A1F7Y3Y5</accession>
<proteinExistence type="predicted"/>
<feature type="transmembrane region" description="Helical" evidence="1">
    <location>
        <begin position="142"/>
        <end position="160"/>
    </location>
</feature>
<evidence type="ECO:0000313" key="3">
    <source>
        <dbReference type="EMBL" id="OGM21890.1"/>
    </source>
</evidence>
<dbReference type="InterPro" id="IPR021798">
    <property type="entry name" value="AftD_N"/>
</dbReference>
<feature type="transmembrane region" description="Helical" evidence="1">
    <location>
        <begin position="394"/>
        <end position="416"/>
    </location>
</feature>
<feature type="transmembrane region" description="Helical" evidence="1">
    <location>
        <begin position="289"/>
        <end position="310"/>
    </location>
</feature>
<feature type="transmembrane region" description="Helical" evidence="1">
    <location>
        <begin position="322"/>
        <end position="345"/>
    </location>
</feature>
<feature type="transmembrane region" description="Helical" evidence="1">
    <location>
        <begin position="172"/>
        <end position="205"/>
    </location>
</feature>
<sequence length="722" mass="84575">MLKQNKYKSILSILVIVLISIFIIFGWFYDKRIIATGETELPFYNPQKTLELFGSAWRLNSLGLNYNSQVAGFSFYLIPYLFSKLGPENYLVQAFTFLIIFIISGVAFFKLLTSFKLPYFFALIGSIFYMINPLSFLIWKRYLIQGILLIPLIPSFLYFYRSYLESNNFKYVYYAGIFSFIFAYIVAAPAHILVMWIPITFYALYYFLEDKNSWKYLLKKSAIFIIFWFLVNIWWFVPYIQSSSEYATGIDTAENSFGSLLAVSESFRLIDILRMYPKNSLFNTVYGGFYKFPLVMLLSFLPLSLVILSVKTRPDKKIKNFWLPLFIFAVFLAKGASAPLGKVFYKFFFYLHPYFTSFRNPYERTGVLTSLTYSFFFAYGIYGLSKILKKRKRWYNKVIPMGGVFLYLGLFMWPFWAGKVYSSDVRVEVPSYYNQANTYINEQKDTRRILHLPLAGHGVRYEWGYEGGEPSRYFFDNPSLDRTVGNNSEFLKAIYSNFRFLTSKSISVEQFNNILELFNIGFVVVHNEVLFRDMAEEKTIEEEISKSLNLIEDLGYKEKREIGRLTVFNLGFSDQLITVPKIVEKVNSNEELIQKILDTGNSEKAYTFEDREYNTKDVPSITFERVKNSLLRISVTGAKENFMIIFKEKYNPRWELTRNGNKQERFIINGYANGYLVTERGNFNLNLSYTPQNLFEKLLIFSSSVLIFSGMILFKLRKNRGI</sequence>
<feature type="transmembrane region" description="Helical" evidence="1">
    <location>
        <begin position="117"/>
        <end position="135"/>
    </location>
</feature>
<comment type="caution">
    <text evidence="3">The sequence shown here is derived from an EMBL/GenBank/DDBJ whole genome shotgun (WGS) entry which is preliminary data.</text>
</comment>
<keyword evidence="1" id="KW-0812">Transmembrane</keyword>
<evidence type="ECO:0000313" key="4">
    <source>
        <dbReference type="Proteomes" id="UP000178419"/>
    </source>
</evidence>
<dbReference type="EMBL" id="MGGE01000002">
    <property type="protein sequence ID" value="OGM21890.1"/>
    <property type="molecule type" value="Genomic_DNA"/>
</dbReference>
<gene>
    <name evidence="3" type="ORF">A2714_04175</name>
</gene>
<feature type="transmembrane region" description="Helical" evidence="1">
    <location>
        <begin position="9"/>
        <end position="29"/>
    </location>
</feature>
<keyword evidence="1" id="KW-1133">Transmembrane helix</keyword>
<organism evidence="3 4">
    <name type="scientific">Candidatus Woesebacteria bacterium RIFCSPHIGHO2_01_FULL_38_9</name>
    <dbReference type="NCBI Taxonomy" id="1802492"/>
    <lineage>
        <taxon>Bacteria</taxon>
        <taxon>Candidatus Woeseibacteriota</taxon>
    </lineage>
</organism>
<feature type="domain" description="Alpha-(1-&gt;3)-arabinofuranosyltransferase N-terminal GT-C" evidence="2">
    <location>
        <begin position="186"/>
        <end position="547"/>
    </location>
</feature>
<feature type="transmembrane region" description="Helical" evidence="1">
    <location>
        <begin position="365"/>
        <end position="382"/>
    </location>
</feature>
<dbReference type="Proteomes" id="UP000178419">
    <property type="component" value="Unassembled WGS sequence"/>
</dbReference>
<reference evidence="3 4" key="1">
    <citation type="journal article" date="2016" name="Nat. Commun.">
        <title>Thousands of microbial genomes shed light on interconnected biogeochemical processes in an aquifer system.</title>
        <authorList>
            <person name="Anantharaman K."/>
            <person name="Brown C.T."/>
            <person name="Hug L.A."/>
            <person name="Sharon I."/>
            <person name="Castelle C.J."/>
            <person name="Probst A.J."/>
            <person name="Thomas B.C."/>
            <person name="Singh A."/>
            <person name="Wilkins M.J."/>
            <person name="Karaoz U."/>
            <person name="Brodie E.L."/>
            <person name="Williams K.H."/>
            <person name="Hubbard S.S."/>
            <person name="Banfield J.F."/>
        </authorList>
    </citation>
    <scope>NUCLEOTIDE SEQUENCE [LARGE SCALE GENOMIC DNA]</scope>
</reference>
<dbReference type="Pfam" id="PF11847">
    <property type="entry name" value="GT-C_AftD"/>
    <property type="match status" value="1"/>
</dbReference>